<keyword evidence="1" id="KW-0677">Repeat</keyword>
<sequence length="319" mass="35531">MIDLIWFRGAPYGLGWNTTGITILNSSQLTSCSGLYLDSNGNLYTVDEYWNHVVWKLLQNTTTAFIVAGIMRSRGSNSSQLNFPQDVYVDSNLNLYVTDYYGYRVQKFTNQSSIGETIAGISNSKGIALNQFGGLRYFTFDSTETYMYITDCDNHRIMRYFTNSTSGTDGTLVAGGNGAGTNNTQMNYPWGIYYQPSVSKYMYITNYYGHSVMRWIPGASSGSFVAGIPGISGSDATMLNNPMGIKMDIYQNLFVVDSTNNRVQLFCPNSSVGITIIGDGIPRDSATQLNRPRSIIFDSSMNMYISDYGNARIQKFMKL</sequence>
<evidence type="ECO:0000256" key="1">
    <source>
        <dbReference type="ARBA" id="ARBA00022737"/>
    </source>
</evidence>
<feature type="repeat" description="NHL" evidence="2">
    <location>
        <begin position="68"/>
        <end position="111"/>
    </location>
</feature>
<dbReference type="PANTHER" id="PTHR24104:SF25">
    <property type="entry name" value="PROTEIN LIN-41"/>
    <property type="match status" value="1"/>
</dbReference>
<dbReference type="CDD" id="cd05819">
    <property type="entry name" value="NHL"/>
    <property type="match status" value="1"/>
</dbReference>
<dbReference type="Gene3D" id="2.120.10.30">
    <property type="entry name" value="TolB, C-terminal domain"/>
    <property type="match status" value="2"/>
</dbReference>
<dbReference type="SUPFAM" id="SSF101898">
    <property type="entry name" value="NHL repeat"/>
    <property type="match status" value="1"/>
</dbReference>
<dbReference type="GO" id="GO:0008270">
    <property type="term" value="F:zinc ion binding"/>
    <property type="evidence" value="ECO:0007669"/>
    <property type="project" value="UniProtKB-KW"/>
</dbReference>
<dbReference type="PANTHER" id="PTHR24104">
    <property type="entry name" value="E3 UBIQUITIN-PROTEIN LIGASE NHLRC1-RELATED"/>
    <property type="match status" value="1"/>
</dbReference>
<dbReference type="Pfam" id="PF01436">
    <property type="entry name" value="NHL"/>
    <property type="match status" value="1"/>
</dbReference>
<dbReference type="EMBL" id="EU643480">
    <property type="protein sequence ID" value="ACD54709.1"/>
    <property type="molecule type" value="Genomic_DNA"/>
</dbReference>
<dbReference type="PROSITE" id="PS51125">
    <property type="entry name" value="NHL"/>
    <property type="match status" value="1"/>
</dbReference>
<dbReference type="InterPro" id="IPR001258">
    <property type="entry name" value="NHL_repeat"/>
</dbReference>
<evidence type="ECO:0008006" key="4">
    <source>
        <dbReference type="Google" id="ProtNLM"/>
    </source>
</evidence>
<reference evidence="3" key="1">
    <citation type="journal article" date="2008" name="Science">
        <title>Massive horizontal gene transfer in bdelloid rotifers.</title>
        <authorList>
            <person name="Gladyshev E.A."/>
            <person name="Meselson M.S."/>
            <person name="Arkhipova I.R."/>
        </authorList>
    </citation>
    <scope>NUCLEOTIDE SEQUENCE</scope>
</reference>
<evidence type="ECO:0000313" key="3">
    <source>
        <dbReference type="EMBL" id="ACD54709.1"/>
    </source>
</evidence>
<name>B3G4G1_ADIVA</name>
<dbReference type="InterPro" id="IPR050952">
    <property type="entry name" value="TRIM-NHL_E3_ligases"/>
</dbReference>
<organism evidence="3">
    <name type="scientific">Adineta vaga</name>
    <name type="common">Rotifer</name>
    <name type="synonym">Callidina vaga</name>
    <dbReference type="NCBI Taxonomy" id="104782"/>
    <lineage>
        <taxon>Eukaryota</taxon>
        <taxon>Metazoa</taxon>
        <taxon>Spiralia</taxon>
        <taxon>Gnathifera</taxon>
        <taxon>Rotifera</taxon>
        <taxon>Eurotatoria</taxon>
        <taxon>Bdelloidea</taxon>
        <taxon>Adinetida</taxon>
        <taxon>Adinetidae</taxon>
        <taxon>Adineta</taxon>
    </lineage>
</organism>
<evidence type="ECO:0000256" key="2">
    <source>
        <dbReference type="PROSITE-ProRule" id="PRU00504"/>
    </source>
</evidence>
<proteinExistence type="predicted"/>
<protein>
    <recommendedName>
        <fullName evidence="4">NHL repeat containing protein-like protein</fullName>
    </recommendedName>
</protein>
<dbReference type="AlphaFoldDB" id="B3G4G1"/>
<accession>B3G4G1</accession>
<dbReference type="InterPro" id="IPR011042">
    <property type="entry name" value="6-blade_b-propeller_TolB-like"/>
</dbReference>